<feature type="transmembrane region" description="Helical" evidence="6">
    <location>
        <begin position="325"/>
        <end position="348"/>
    </location>
</feature>
<feature type="transmembrane region" description="Helical" evidence="6">
    <location>
        <begin position="105"/>
        <end position="137"/>
    </location>
</feature>
<dbReference type="InterPro" id="IPR000175">
    <property type="entry name" value="Na/ntran_symport"/>
</dbReference>
<feature type="transmembrane region" description="Helical" evidence="6">
    <location>
        <begin position="188"/>
        <end position="208"/>
    </location>
</feature>
<feature type="transmembrane region" description="Helical" evidence="6">
    <location>
        <begin position="400"/>
        <end position="416"/>
    </location>
</feature>
<accession>A0A291HRC6</accession>
<feature type="transmembrane region" description="Helical" evidence="6">
    <location>
        <begin position="436"/>
        <end position="457"/>
    </location>
</feature>
<comment type="subcellular location">
    <subcellularLocation>
        <location evidence="1">Membrane</location>
        <topology evidence="1">Multi-pass membrane protein</topology>
    </subcellularLocation>
</comment>
<feature type="transmembrane region" description="Helical" evidence="6">
    <location>
        <begin position="21"/>
        <end position="42"/>
    </location>
</feature>
<name>A0A291HRC6_9GAMM</name>
<dbReference type="PRINTS" id="PR00176">
    <property type="entry name" value="NANEUSMPORT"/>
</dbReference>
<feature type="transmembrane region" description="Helical" evidence="6">
    <location>
        <begin position="228"/>
        <end position="251"/>
    </location>
</feature>
<evidence type="ECO:0000256" key="4">
    <source>
        <dbReference type="ARBA" id="ARBA00022989"/>
    </source>
</evidence>
<dbReference type="PANTHER" id="PTHR42948">
    <property type="entry name" value="TRANSPORTER"/>
    <property type="match status" value="1"/>
</dbReference>
<dbReference type="NCBIfam" id="NF037979">
    <property type="entry name" value="Na_transp"/>
    <property type="match status" value="1"/>
</dbReference>
<organism evidence="7 8">
    <name type="scientific">Zobellella denitrificans</name>
    <dbReference type="NCBI Taxonomy" id="347534"/>
    <lineage>
        <taxon>Bacteria</taxon>
        <taxon>Pseudomonadati</taxon>
        <taxon>Pseudomonadota</taxon>
        <taxon>Gammaproteobacteria</taxon>
        <taxon>Aeromonadales</taxon>
        <taxon>Aeromonadaceae</taxon>
        <taxon>Zobellella</taxon>
    </lineage>
</organism>
<dbReference type="CDD" id="cd10336">
    <property type="entry name" value="SLC6sbd_Tyt1-Like"/>
    <property type="match status" value="1"/>
</dbReference>
<dbReference type="Pfam" id="PF00209">
    <property type="entry name" value="SNF"/>
    <property type="match status" value="2"/>
</dbReference>
<sequence>MRLQIPTIDERRKDNTVREHFGSRFGFIMAAAGAAVGLGNIWGFPTQAASNGGGAFLVAYLMLVLVLAFPMLVMEVAIGRYGQANPVDSVRKLGRSRGQKAMASLVGYAGMLVPSLVLSFYAIVAGWLLAFLAAAVTRMLGWEAATGWLQGFGLSRNIVWTLVFYLLTILVVQAGVRKGIERWSARLMPALFVLFLVLFAYILTQNGAMEGLRHYLVPDFSKVLEPGLLISAMGQAFFSLTIGGCSMLMYGSYLSKQESIPGTAFQVTLIDTGVAFLAGLVILPAMFVAMNNGVTIFAEDGSLLSSDTLVFTVLPALFDTMGPVGLVMALVFFVLMGIAALTSSISMLEVPVSYTTERFKASRPLVTWLLGGGLALFSVVICLNFGALFGFVIRLSTQNLQPLVGLGFCLLGGWLWGRAKLFEELVQGSPELASSLFWRIWPWYVRLVCPLLVLLVIGASW</sequence>
<proteinExistence type="predicted"/>
<keyword evidence="8" id="KW-1185">Reference proteome</keyword>
<reference evidence="8" key="1">
    <citation type="submission" date="2015-09" db="EMBL/GenBank/DDBJ databases">
        <authorList>
            <person name="Shao Z."/>
            <person name="Wang L."/>
        </authorList>
    </citation>
    <scope>NUCLEOTIDE SEQUENCE [LARGE SCALE GENOMIC DNA]</scope>
    <source>
        <strain evidence="8">F13-1</strain>
    </source>
</reference>
<dbReference type="EMBL" id="CP012621">
    <property type="protein sequence ID" value="ATG74713.1"/>
    <property type="molecule type" value="Genomic_DNA"/>
</dbReference>
<dbReference type="InterPro" id="IPR037272">
    <property type="entry name" value="SNS_sf"/>
</dbReference>
<feature type="transmembrane region" description="Helical" evidence="6">
    <location>
        <begin position="54"/>
        <end position="73"/>
    </location>
</feature>
<evidence type="ECO:0000313" key="7">
    <source>
        <dbReference type="EMBL" id="ATG74713.1"/>
    </source>
</evidence>
<dbReference type="AlphaFoldDB" id="A0A291HRC6"/>
<evidence type="ECO:0000256" key="2">
    <source>
        <dbReference type="ARBA" id="ARBA00022448"/>
    </source>
</evidence>
<evidence type="ECO:0000256" key="1">
    <source>
        <dbReference type="ARBA" id="ARBA00004141"/>
    </source>
</evidence>
<keyword evidence="3 6" id="KW-0812">Transmembrane</keyword>
<feature type="transmembrane region" description="Helical" evidence="6">
    <location>
        <begin position="157"/>
        <end position="176"/>
    </location>
</feature>
<keyword evidence="2" id="KW-0813">Transport</keyword>
<evidence type="ECO:0000256" key="6">
    <source>
        <dbReference type="SAM" id="Phobius"/>
    </source>
</evidence>
<keyword evidence="5 6" id="KW-0472">Membrane</keyword>
<feature type="transmembrane region" description="Helical" evidence="6">
    <location>
        <begin position="263"/>
        <end position="289"/>
    </location>
</feature>
<feature type="transmembrane region" description="Helical" evidence="6">
    <location>
        <begin position="368"/>
        <end position="393"/>
    </location>
</feature>
<gene>
    <name evidence="7" type="ORF">AN401_13295</name>
</gene>
<dbReference type="KEGG" id="zdf:AN401_13295"/>
<dbReference type="GO" id="GO:0016020">
    <property type="term" value="C:membrane"/>
    <property type="evidence" value="ECO:0007669"/>
    <property type="project" value="UniProtKB-SubCell"/>
</dbReference>
<dbReference type="Proteomes" id="UP000217763">
    <property type="component" value="Chromosome"/>
</dbReference>
<dbReference type="SUPFAM" id="SSF161070">
    <property type="entry name" value="SNF-like"/>
    <property type="match status" value="1"/>
</dbReference>
<dbReference type="PROSITE" id="PS50267">
    <property type="entry name" value="NA_NEUROTRAN_SYMP_3"/>
    <property type="match status" value="1"/>
</dbReference>
<dbReference type="PANTHER" id="PTHR42948:SF1">
    <property type="entry name" value="TRANSPORTER"/>
    <property type="match status" value="1"/>
</dbReference>
<evidence type="ECO:0000313" key="8">
    <source>
        <dbReference type="Proteomes" id="UP000217763"/>
    </source>
</evidence>
<dbReference type="InterPro" id="IPR047218">
    <property type="entry name" value="YocR/YhdH-like"/>
</dbReference>
<keyword evidence="4 6" id="KW-1133">Transmembrane helix</keyword>
<protein>
    <submittedName>
        <fullName evidence="7">Transporter</fullName>
    </submittedName>
</protein>
<evidence type="ECO:0000256" key="5">
    <source>
        <dbReference type="ARBA" id="ARBA00023136"/>
    </source>
</evidence>
<evidence type="ECO:0000256" key="3">
    <source>
        <dbReference type="ARBA" id="ARBA00022692"/>
    </source>
</evidence>